<organism evidence="3 4">
    <name type="scientific">Dokdonella fugitiva</name>
    <dbReference type="NCBI Taxonomy" id="328517"/>
    <lineage>
        <taxon>Bacteria</taxon>
        <taxon>Pseudomonadati</taxon>
        <taxon>Pseudomonadota</taxon>
        <taxon>Gammaproteobacteria</taxon>
        <taxon>Lysobacterales</taxon>
        <taxon>Rhodanobacteraceae</taxon>
        <taxon>Dokdonella</taxon>
    </lineage>
</organism>
<comment type="caution">
    <text evidence="3">The sequence shown here is derived from an EMBL/GenBank/DDBJ whole genome shotgun (WGS) entry which is preliminary data.</text>
</comment>
<dbReference type="AlphaFoldDB" id="A0A839EQB8"/>
<dbReference type="InterPro" id="IPR007899">
    <property type="entry name" value="CHAD_dom"/>
</dbReference>
<dbReference type="Gene3D" id="1.40.20.10">
    <property type="entry name" value="CHAD domain"/>
    <property type="match status" value="1"/>
</dbReference>
<evidence type="ECO:0000313" key="3">
    <source>
        <dbReference type="EMBL" id="MBA8886517.1"/>
    </source>
</evidence>
<dbReference type="Proteomes" id="UP000550401">
    <property type="component" value="Unassembled WGS sequence"/>
</dbReference>
<feature type="compositionally biased region" description="Pro residues" evidence="1">
    <location>
        <begin position="12"/>
        <end position="21"/>
    </location>
</feature>
<evidence type="ECO:0000256" key="1">
    <source>
        <dbReference type="SAM" id="MobiDB-lite"/>
    </source>
</evidence>
<dbReference type="InterPro" id="IPR038186">
    <property type="entry name" value="CHAD_dom_sf"/>
</dbReference>
<feature type="domain" description="CHAD" evidence="2">
    <location>
        <begin position="15"/>
        <end position="285"/>
    </location>
</feature>
<sequence>MRRRPAITTPRPATPPPPGPPLRDYAAGELARAITCLGWRGGRLHEGVHQARKSLRRARATLALGASALAPAARLVDHELRKLNRGLSSLRDAHALTGALALLAARNEDTNQAALLLRARNAAARERAVRARSERTGDPGMHARRVLLASLLGALRALPWEDIEVSEIQAALARSRARAEAAGLRALDRGKPDDWHRWRRRARRLSQQQRALGGHSADERRDKRLAVLLGETQDRSLVQEHCGRDSPFAAIDRVPLRALMDHELVHLRGRARRLLAARAEAAGPPSD</sequence>
<evidence type="ECO:0000313" key="4">
    <source>
        <dbReference type="Proteomes" id="UP000550401"/>
    </source>
</evidence>
<name>A0A839EQB8_9GAMM</name>
<gene>
    <name evidence="3" type="ORF">FHW12_000708</name>
</gene>
<dbReference type="PROSITE" id="PS51708">
    <property type="entry name" value="CHAD"/>
    <property type="match status" value="1"/>
</dbReference>
<feature type="region of interest" description="Disordered" evidence="1">
    <location>
        <begin position="1"/>
        <end position="21"/>
    </location>
</feature>
<dbReference type="SMART" id="SM00880">
    <property type="entry name" value="CHAD"/>
    <property type="match status" value="1"/>
</dbReference>
<dbReference type="RefSeq" id="WP_182529592.1">
    <property type="nucleotide sequence ID" value="NZ_JACGXL010000001.1"/>
</dbReference>
<evidence type="ECO:0000259" key="2">
    <source>
        <dbReference type="PROSITE" id="PS51708"/>
    </source>
</evidence>
<dbReference type="EMBL" id="JACGXL010000001">
    <property type="protein sequence ID" value="MBA8886517.1"/>
    <property type="molecule type" value="Genomic_DNA"/>
</dbReference>
<proteinExistence type="predicted"/>
<dbReference type="Pfam" id="PF05235">
    <property type="entry name" value="CHAD"/>
    <property type="match status" value="1"/>
</dbReference>
<feature type="compositionally biased region" description="Low complexity" evidence="1">
    <location>
        <begin position="1"/>
        <end position="11"/>
    </location>
</feature>
<protein>
    <submittedName>
        <fullName evidence="3">CHAD domain-containing protein</fullName>
    </submittedName>
</protein>
<reference evidence="3 4" key="1">
    <citation type="submission" date="2020-07" db="EMBL/GenBank/DDBJ databases">
        <title>Genomic Encyclopedia of Type Strains, Phase IV (KMG-V): Genome sequencing to study the core and pangenomes of soil and plant-associated prokaryotes.</title>
        <authorList>
            <person name="Whitman W."/>
        </authorList>
    </citation>
    <scope>NUCLEOTIDE SEQUENCE [LARGE SCALE GENOMIC DNA]</scope>
    <source>
        <strain evidence="3 4">RH2WT43</strain>
    </source>
</reference>
<accession>A0A839EQB8</accession>
<keyword evidence="4" id="KW-1185">Reference proteome</keyword>